<dbReference type="HOGENOM" id="CLU_217696_0_0_6"/>
<evidence type="ECO:0000313" key="1">
    <source>
        <dbReference type="EMBL" id="AGV19543.1"/>
    </source>
</evidence>
<protein>
    <submittedName>
        <fullName evidence="1">Uncharacterized protein</fullName>
    </submittedName>
</protein>
<organism evidence="1 2">
    <name type="scientific">Vibrio alginolyticus (strain ATCC 17749 / DSM 2171 / NBRC 15630 / NCIMB 1903 / NCTC 12160 / XII-53)</name>
    <dbReference type="NCBI Taxonomy" id="1219076"/>
    <lineage>
        <taxon>Bacteria</taxon>
        <taxon>Pseudomonadati</taxon>
        <taxon>Pseudomonadota</taxon>
        <taxon>Gammaproteobacteria</taxon>
        <taxon>Vibrionales</taxon>
        <taxon>Vibrionaceae</taxon>
        <taxon>Vibrio</taxon>
    </lineage>
</organism>
<dbReference type="EMBL" id="CP006719">
    <property type="protein sequence ID" value="AGV19543.1"/>
    <property type="molecule type" value="Genomic_DNA"/>
</dbReference>
<dbReference type="Proteomes" id="UP000016714">
    <property type="component" value="Chromosome 2"/>
</dbReference>
<name>A0A2I3CNL1_VIBAX</name>
<gene>
    <name evidence="1" type="ORF">N646_3734</name>
</gene>
<dbReference type="KEGG" id="vag:N646_3734"/>
<evidence type="ECO:0000313" key="2">
    <source>
        <dbReference type="Proteomes" id="UP000016714"/>
    </source>
</evidence>
<reference evidence="1 2" key="1">
    <citation type="journal article" date="2015" name="Genome Announc.">
        <title>Complete genome sequence of Vibrio alginolyticus ATCC 17749.</title>
        <authorList>
            <person name="Liu X.F."/>
            <person name="Cao Y."/>
            <person name="Zhang H.L."/>
            <person name="Chen Y.J."/>
            <person name="Hu C.J."/>
        </authorList>
    </citation>
    <scope>NUCLEOTIDE SEQUENCE [LARGE SCALE GENOMIC DNA]</scope>
    <source>
        <strain evidence="2">ATCC 17749 / DSM 2171 / NBRC 15630 / NCIMB 1903 / NCTC 12160 / XII-53</strain>
    </source>
</reference>
<sequence length="45" mass="5420">MVNQWVSNELLETFSVVFLIRFEHKFTDDSDLFTMLVRILDKKTL</sequence>
<proteinExistence type="predicted"/>
<accession>A0A2I3CNL1</accession>
<dbReference type="AlphaFoldDB" id="A0A2I3CNL1"/>